<feature type="domain" description="Symplekin C-terminal" evidence="1">
    <location>
        <begin position="1"/>
        <end position="162"/>
    </location>
</feature>
<protein>
    <recommendedName>
        <fullName evidence="1">Symplekin C-terminal domain-containing protein</fullName>
    </recommendedName>
</protein>
<reference evidence="2" key="1">
    <citation type="submission" date="2020-11" db="EMBL/GenBank/DDBJ databases">
        <authorList>
            <person name="Tran Van P."/>
        </authorList>
    </citation>
    <scope>NUCLEOTIDE SEQUENCE</scope>
</reference>
<dbReference type="EMBL" id="OC970172">
    <property type="protein sequence ID" value="CAD7666699.1"/>
    <property type="molecule type" value="Genomic_DNA"/>
</dbReference>
<dbReference type="PANTHER" id="PTHR15245:SF20">
    <property type="entry name" value="SYMPLEKIN"/>
    <property type="match status" value="1"/>
</dbReference>
<dbReference type="InterPro" id="IPR021850">
    <property type="entry name" value="Symplekin/Pta1"/>
</dbReference>
<evidence type="ECO:0000259" key="1">
    <source>
        <dbReference type="Pfam" id="PF12295"/>
    </source>
</evidence>
<dbReference type="OrthoDB" id="331600at2759"/>
<name>A0A7R9R2Q1_9ACAR</name>
<evidence type="ECO:0000313" key="3">
    <source>
        <dbReference type="Proteomes" id="UP000728032"/>
    </source>
</evidence>
<dbReference type="GO" id="GO:0005847">
    <property type="term" value="C:mRNA cleavage and polyadenylation specificity factor complex"/>
    <property type="evidence" value="ECO:0007669"/>
    <property type="project" value="TreeGrafter"/>
</dbReference>
<accession>A0A7R9R2Q1</accession>
<sequence>IAALPKLIKLNPIVVKEVFNRLLGAHVESGTNFQSPLSPAELLVALHTIDTTKCEIKTIIKATNLCFAETNIYTAEVLAIVMQLLMENNPLPTLLMRTVIQSLSQYPRLIGFVMNILQRLILKQVWKQKRVWEGFIKCCQRTKPQSFQVLLQLPAPQLKAVFVS</sequence>
<keyword evidence="3" id="KW-1185">Reference proteome</keyword>
<gene>
    <name evidence="2" type="ORF">ONB1V03_LOCUS23021</name>
</gene>
<dbReference type="Pfam" id="PF12295">
    <property type="entry name" value="Symplekin_C"/>
    <property type="match status" value="1"/>
</dbReference>
<dbReference type="EMBL" id="CAJPVJ010055347">
    <property type="protein sequence ID" value="CAG2183601.1"/>
    <property type="molecule type" value="Genomic_DNA"/>
</dbReference>
<evidence type="ECO:0000313" key="2">
    <source>
        <dbReference type="EMBL" id="CAD7666699.1"/>
    </source>
</evidence>
<dbReference type="AlphaFoldDB" id="A0A7R9R2Q1"/>
<dbReference type="PANTHER" id="PTHR15245">
    <property type="entry name" value="SYMPLEKIN-RELATED"/>
    <property type="match status" value="1"/>
</dbReference>
<dbReference type="Proteomes" id="UP000728032">
    <property type="component" value="Unassembled WGS sequence"/>
</dbReference>
<organism evidence="2">
    <name type="scientific">Oppiella nova</name>
    <dbReference type="NCBI Taxonomy" id="334625"/>
    <lineage>
        <taxon>Eukaryota</taxon>
        <taxon>Metazoa</taxon>
        <taxon>Ecdysozoa</taxon>
        <taxon>Arthropoda</taxon>
        <taxon>Chelicerata</taxon>
        <taxon>Arachnida</taxon>
        <taxon>Acari</taxon>
        <taxon>Acariformes</taxon>
        <taxon>Sarcoptiformes</taxon>
        <taxon>Oribatida</taxon>
        <taxon>Brachypylina</taxon>
        <taxon>Oppioidea</taxon>
        <taxon>Oppiidae</taxon>
        <taxon>Oppiella</taxon>
    </lineage>
</organism>
<dbReference type="InterPro" id="IPR022075">
    <property type="entry name" value="Symplekin_C"/>
</dbReference>
<feature type="non-terminal residue" evidence="2">
    <location>
        <position position="1"/>
    </location>
</feature>
<proteinExistence type="predicted"/>
<feature type="non-terminal residue" evidence="2">
    <location>
        <position position="164"/>
    </location>
</feature>